<feature type="signal peptide" evidence="2">
    <location>
        <begin position="1"/>
        <end position="18"/>
    </location>
</feature>
<dbReference type="GO" id="GO:0005035">
    <property type="term" value="F:death receptor activity"/>
    <property type="evidence" value="ECO:0007669"/>
    <property type="project" value="TreeGrafter"/>
</dbReference>
<comment type="caution">
    <text evidence="1">Lacks conserved residue(s) required for the propagation of feature annotation.</text>
</comment>
<dbReference type="Proteomes" id="UP000291343">
    <property type="component" value="Unassembled WGS sequence"/>
</dbReference>
<dbReference type="Pfam" id="PF00020">
    <property type="entry name" value="TNFR_c6"/>
    <property type="match status" value="1"/>
</dbReference>
<evidence type="ECO:0000256" key="1">
    <source>
        <dbReference type="PROSITE-ProRule" id="PRU00206"/>
    </source>
</evidence>
<dbReference type="GO" id="GO:0009986">
    <property type="term" value="C:cell surface"/>
    <property type="evidence" value="ECO:0007669"/>
    <property type="project" value="TreeGrafter"/>
</dbReference>
<name>A0A482WMM6_LAOST</name>
<feature type="repeat" description="TNFR-Cys" evidence="1">
    <location>
        <begin position="55"/>
        <end position="96"/>
    </location>
</feature>
<dbReference type="PANTHER" id="PTHR46605:SF2">
    <property type="entry name" value="TNFR-CYS DOMAIN-CONTAINING PROTEIN"/>
    <property type="match status" value="1"/>
</dbReference>
<evidence type="ECO:0000259" key="3">
    <source>
        <dbReference type="PROSITE" id="PS50050"/>
    </source>
</evidence>
<dbReference type="GO" id="GO:0048406">
    <property type="term" value="F:nerve growth factor binding"/>
    <property type="evidence" value="ECO:0007669"/>
    <property type="project" value="TreeGrafter"/>
</dbReference>
<comment type="caution">
    <text evidence="4">The sequence shown here is derived from an EMBL/GenBank/DDBJ whole genome shotgun (WGS) entry which is preliminary data.</text>
</comment>
<dbReference type="EMBL" id="QKKF02030383">
    <property type="protein sequence ID" value="RZF34764.1"/>
    <property type="molecule type" value="Genomic_DNA"/>
</dbReference>
<keyword evidence="5" id="KW-1185">Reference proteome</keyword>
<dbReference type="InterPro" id="IPR052302">
    <property type="entry name" value="Neurotrophin_rcpt-DD"/>
</dbReference>
<dbReference type="PROSITE" id="PS00652">
    <property type="entry name" value="TNFR_NGFR_1"/>
    <property type="match status" value="1"/>
</dbReference>
<feature type="domain" description="TNFR-Cys" evidence="3">
    <location>
        <begin position="55"/>
        <end position="96"/>
    </location>
</feature>
<keyword evidence="1" id="KW-1015">Disulfide bond</keyword>
<dbReference type="Gene3D" id="2.10.50.10">
    <property type="entry name" value="Tumor Necrosis Factor Receptor, subunit A, domain 2"/>
    <property type="match status" value="2"/>
</dbReference>
<dbReference type="PANTHER" id="PTHR46605">
    <property type="entry name" value="TUMOR NECROSIS FACTOR RECEPTOR"/>
    <property type="match status" value="1"/>
</dbReference>
<dbReference type="GO" id="GO:0007266">
    <property type="term" value="P:Rho protein signal transduction"/>
    <property type="evidence" value="ECO:0007669"/>
    <property type="project" value="TreeGrafter"/>
</dbReference>
<dbReference type="GO" id="GO:0015026">
    <property type="term" value="F:coreceptor activity"/>
    <property type="evidence" value="ECO:0007669"/>
    <property type="project" value="TreeGrafter"/>
</dbReference>
<dbReference type="InterPro" id="IPR001368">
    <property type="entry name" value="TNFR/NGFR_Cys_rich_reg"/>
</dbReference>
<feature type="chain" id="PRO_5019751023" description="TNFR-Cys domain-containing protein" evidence="2">
    <location>
        <begin position="19"/>
        <end position="120"/>
    </location>
</feature>
<dbReference type="GO" id="GO:0005886">
    <property type="term" value="C:plasma membrane"/>
    <property type="evidence" value="ECO:0007669"/>
    <property type="project" value="TreeGrafter"/>
</dbReference>
<proteinExistence type="predicted"/>
<dbReference type="SMR" id="A0A482WMM6"/>
<dbReference type="SUPFAM" id="SSF57586">
    <property type="entry name" value="TNF receptor-like"/>
    <property type="match status" value="2"/>
</dbReference>
<sequence>MKTYDLLIIFALLCMVATERRLRHKSRYPEMCKSCPPGWGVSKMCNHFNKTVCAPCNVGISYSPHHSYRAPCWQCSRCGQGLYAAHPCHPSRDTICDSCPRLFSVDQQQYRAIAECSVVK</sequence>
<feature type="disulfide bond" evidence="1">
    <location>
        <begin position="78"/>
        <end position="96"/>
    </location>
</feature>
<dbReference type="AlphaFoldDB" id="A0A482WMM6"/>
<evidence type="ECO:0000256" key="2">
    <source>
        <dbReference type="SAM" id="SignalP"/>
    </source>
</evidence>
<dbReference type="PROSITE" id="PS50050">
    <property type="entry name" value="TNFR_NGFR_2"/>
    <property type="match status" value="1"/>
</dbReference>
<reference evidence="4 5" key="1">
    <citation type="journal article" date="2017" name="Gigascience">
        <title>Genome sequence of the small brown planthopper, Laodelphax striatellus.</title>
        <authorList>
            <person name="Zhu J."/>
            <person name="Jiang F."/>
            <person name="Wang X."/>
            <person name="Yang P."/>
            <person name="Bao Y."/>
            <person name="Zhao W."/>
            <person name="Wang W."/>
            <person name="Lu H."/>
            <person name="Wang Q."/>
            <person name="Cui N."/>
            <person name="Li J."/>
            <person name="Chen X."/>
            <person name="Luo L."/>
            <person name="Yu J."/>
            <person name="Kang L."/>
            <person name="Cui F."/>
        </authorList>
    </citation>
    <scope>NUCLEOTIDE SEQUENCE [LARGE SCALE GENOMIC DNA]</scope>
    <source>
        <strain evidence="4">Lst14</strain>
    </source>
</reference>
<protein>
    <recommendedName>
        <fullName evidence="3">TNFR-Cys domain-containing protein</fullName>
    </recommendedName>
</protein>
<feature type="disulfide bond" evidence="1">
    <location>
        <begin position="75"/>
        <end position="88"/>
    </location>
</feature>
<keyword evidence="2" id="KW-0732">Signal</keyword>
<dbReference type="STRING" id="195883.A0A482WMM6"/>
<evidence type="ECO:0000313" key="4">
    <source>
        <dbReference type="EMBL" id="RZF34764.1"/>
    </source>
</evidence>
<dbReference type="OrthoDB" id="10048028at2759"/>
<dbReference type="InParanoid" id="A0A482WMM6"/>
<accession>A0A482WMM6</accession>
<evidence type="ECO:0000313" key="5">
    <source>
        <dbReference type="Proteomes" id="UP000291343"/>
    </source>
</evidence>
<organism evidence="4 5">
    <name type="scientific">Laodelphax striatellus</name>
    <name type="common">Small brown planthopper</name>
    <name type="synonym">Delphax striatella</name>
    <dbReference type="NCBI Taxonomy" id="195883"/>
    <lineage>
        <taxon>Eukaryota</taxon>
        <taxon>Metazoa</taxon>
        <taxon>Ecdysozoa</taxon>
        <taxon>Arthropoda</taxon>
        <taxon>Hexapoda</taxon>
        <taxon>Insecta</taxon>
        <taxon>Pterygota</taxon>
        <taxon>Neoptera</taxon>
        <taxon>Paraneoptera</taxon>
        <taxon>Hemiptera</taxon>
        <taxon>Auchenorrhyncha</taxon>
        <taxon>Fulgoroidea</taxon>
        <taxon>Delphacidae</taxon>
        <taxon>Criomorphinae</taxon>
        <taxon>Laodelphax</taxon>
    </lineage>
</organism>
<gene>
    <name evidence="4" type="ORF">LSTR_LSTR007816</name>
</gene>